<gene>
    <name evidence="2" type="ORF">JY572_26055</name>
</gene>
<evidence type="ECO:0000313" key="3">
    <source>
        <dbReference type="Proteomes" id="UP000663090"/>
    </source>
</evidence>
<dbReference type="Proteomes" id="UP000663090">
    <property type="component" value="Chromosome"/>
</dbReference>
<evidence type="ECO:0000313" key="2">
    <source>
        <dbReference type="EMBL" id="QSQ11843.1"/>
    </source>
</evidence>
<organism evidence="2 3">
    <name type="scientific">Myxococcus landrumensis</name>
    <dbReference type="NCBI Taxonomy" id="2813577"/>
    <lineage>
        <taxon>Bacteria</taxon>
        <taxon>Pseudomonadati</taxon>
        <taxon>Myxococcota</taxon>
        <taxon>Myxococcia</taxon>
        <taxon>Myxococcales</taxon>
        <taxon>Cystobacterineae</taxon>
        <taxon>Myxococcaceae</taxon>
        <taxon>Myxococcus</taxon>
    </lineage>
</organism>
<feature type="compositionally biased region" description="Low complexity" evidence="1">
    <location>
        <begin position="40"/>
        <end position="49"/>
    </location>
</feature>
<proteinExistence type="predicted"/>
<evidence type="ECO:0000256" key="1">
    <source>
        <dbReference type="SAM" id="MobiDB-lite"/>
    </source>
</evidence>
<dbReference type="EMBL" id="CP071091">
    <property type="protein sequence ID" value="QSQ11843.1"/>
    <property type="molecule type" value="Genomic_DNA"/>
</dbReference>
<dbReference type="RefSeq" id="WP_206713582.1">
    <property type="nucleotide sequence ID" value="NZ_CP071091.1"/>
</dbReference>
<reference evidence="2 3" key="1">
    <citation type="submission" date="2021-02" db="EMBL/GenBank/DDBJ databases">
        <title>De Novo genome assembly of isolated myxobacteria.</title>
        <authorList>
            <person name="Stevens D.C."/>
        </authorList>
    </citation>
    <scope>NUCLEOTIDE SEQUENCE [LARGE SCALE GENOMIC DNA]</scope>
    <source>
        <strain evidence="2 3">SCHIC003</strain>
    </source>
</reference>
<protein>
    <submittedName>
        <fullName evidence="2">Uncharacterized protein</fullName>
    </submittedName>
</protein>
<sequence length="49" mass="5405">MDMIWELMIGTVLLTLLIVVVTPAMWSSRLSLREKPTPPNNKGTPKPGA</sequence>
<feature type="region of interest" description="Disordered" evidence="1">
    <location>
        <begin position="30"/>
        <end position="49"/>
    </location>
</feature>
<accession>A0ABX7N654</accession>
<name>A0ABX7N654_9BACT</name>
<keyword evidence="3" id="KW-1185">Reference proteome</keyword>